<dbReference type="PANTHER" id="PTHR33619">
    <property type="entry name" value="POLYSACCHARIDE EXPORT PROTEIN GFCE-RELATED"/>
    <property type="match status" value="1"/>
</dbReference>
<dbReference type="Gene3D" id="3.10.560.10">
    <property type="entry name" value="Outer membrane lipoprotein wza domain like"/>
    <property type="match status" value="1"/>
</dbReference>
<feature type="domain" description="Polysaccharide export protein N-terminal" evidence="2">
    <location>
        <begin position="49"/>
        <end position="146"/>
    </location>
</feature>
<organism evidence="3">
    <name type="scientific">Roseihalotalea indica</name>
    <dbReference type="NCBI Taxonomy" id="2867963"/>
    <lineage>
        <taxon>Bacteria</taxon>
        <taxon>Pseudomonadati</taxon>
        <taxon>Bacteroidota</taxon>
        <taxon>Cytophagia</taxon>
        <taxon>Cytophagales</taxon>
        <taxon>Catalimonadaceae</taxon>
        <taxon>Roseihalotalea</taxon>
    </lineage>
</organism>
<dbReference type="AlphaFoldDB" id="A0AA49GR05"/>
<protein>
    <submittedName>
        <fullName evidence="3">Polysaccharide biosynthesis/export family protein</fullName>
    </submittedName>
</protein>
<sequence length="265" mass="29698">MKALPSSPSAKILILLLLLFSSCSAYRNRILFSTNQEIIKEELRIAVEEANRNYTIQPNDYLELQVYTNDGELLIDPNREIAREVGMMNQNSQMRQQPRYLVQGSGIVELPLIGEIEIVGYTLQEASNLLEERFAEFYEDTYITLSYTNKRVIVLGSVGGQVIPLANENTSLIEILALAGGVDVNSRTDNIRLIRGNLDDPEVRIIDLSTIDGMKKASLKVLPGDIIYVQPVQRITSEAVRDISPIFSLITSTLTLILLINRLSE</sequence>
<evidence type="ECO:0000259" key="2">
    <source>
        <dbReference type="Pfam" id="PF02563"/>
    </source>
</evidence>
<keyword evidence="1" id="KW-0732">Signal</keyword>
<dbReference type="PROSITE" id="PS51257">
    <property type="entry name" value="PROKAR_LIPOPROTEIN"/>
    <property type="match status" value="1"/>
</dbReference>
<dbReference type="EMBL" id="CP120682">
    <property type="protein sequence ID" value="WKN38314.1"/>
    <property type="molecule type" value="Genomic_DNA"/>
</dbReference>
<dbReference type="InterPro" id="IPR003715">
    <property type="entry name" value="Poly_export_N"/>
</dbReference>
<dbReference type="PANTHER" id="PTHR33619:SF3">
    <property type="entry name" value="POLYSACCHARIDE EXPORT PROTEIN GFCE-RELATED"/>
    <property type="match status" value="1"/>
</dbReference>
<evidence type="ECO:0000256" key="1">
    <source>
        <dbReference type="ARBA" id="ARBA00022729"/>
    </source>
</evidence>
<proteinExistence type="predicted"/>
<gene>
    <name evidence="3" type="ORF">K4G66_06310</name>
</gene>
<reference evidence="3" key="2">
    <citation type="journal article" date="2024" name="Antonie Van Leeuwenhoek">
        <title>Roseihalotalea indica gen. nov., sp. nov., a halophilic Bacteroidetes from mesopelagic Southwest Indian Ocean with higher carbohydrate metabolic potential.</title>
        <authorList>
            <person name="Chen B."/>
            <person name="Zhang M."/>
            <person name="Lin D."/>
            <person name="Ye J."/>
            <person name="Tang K."/>
        </authorList>
    </citation>
    <scope>NUCLEOTIDE SEQUENCE</scope>
    <source>
        <strain evidence="3">TK19036</strain>
    </source>
</reference>
<dbReference type="GO" id="GO:0015159">
    <property type="term" value="F:polysaccharide transmembrane transporter activity"/>
    <property type="evidence" value="ECO:0007669"/>
    <property type="project" value="InterPro"/>
</dbReference>
<reference evidence="3" key="1">
    <citation type="journal article" date="2023" name="Comput. Struct. Biotechnol. J.">
        <title>Discovery of a novel marine Bacteroidetes with a rich repertoire of carbohydrate-active enzymes.</title>
        <authorList>
            <person name="Chen B."/>
            <person name="Liu G."/>
            <person name="Chen Q."/>
            <person name="Wang H."/>
            <person name="Liu L."/>
            <person name="Tang K."/>
        </authorList>
    </citation>
    <scope>NUCLEOTIDE SEQUENCE</scope>
    <source>
        <strain evidence="3">TK19036</strain>
    </source>
</reference>
<evidence type="ECO:0000313" key="3">
    <source>
        <dbReference type="EMBL" id="WKN38314.1"/>
    </source>
</evidence>
<name>A0AA49GR05_9BACT</name>
<accession>A0AA49GR05</accession>
<dbReference type="Pfam" id="PF02563">
    <property type="entry name" value="Poly_export"/>
    <property type="match status" value="1"/>
</dbReference>
<dbReference type="InterPro" id="IPR049712">
    <property type="entry name" value="Poly_export"/>
</dbReference>